<dbReference type="AlphaFoldDB" id="F4GK20"/>
<keyword evidence="1" id="KW-0812">Transmembrane</keyword>
<dbReference type="OrthoDB" id="2962700at2"/>
<dbReference type="STRING" id="760011.Spico_0564"/>
<feature type="transmembrane region" description="Helical" evidence="1">
    <location>
        <begin position="45"/>
        <end position="66"/>
    </location>
</feature>
<dbReference type="KEGG" id="scc:Spico_0564"/>
<reference evidence="3" key="1">
    <citation type="submission" date="2011-04" db="EMBL/GenBank/DDBJ databases">
        <title>The complete genome of Spirochaeta coccoides DSM 17374.</title>
        <authorList>
            <person name="Lucas S."/>
            <person name="Copeland A."/>
            <person name="Lapidus A."/>
            <person name="Bruce D."/>
            <person name="Goodwin L."/>
            <person name="Pitluck S."/>
            <person name="Peters L."/>
            <person name="Kyrpides N."/>
            <person name="Mavromatis K."/>
            <person name="Pagani I."/>
            <person name="Ivanova N."/>
            <person name="Ovchinnikova G."/>
            <person name="Lu M."/>
            <person name="Detter J.C."/>
            <person name="Tapia R."/>
            <person name="Han C."/>
            <person name="Land M."/>
            <person name="Hauser L."/>
            <person name="Markowitz V."/>
            <person name="Cheng J.-F."/>
            <person name="Hugenholtz P."/>
            <person name="Woyke T."/>
            <person name="Wu D."/>
            <person name="Spring S."/>
            <person name="Schroeder M."/>
            <person name="Brambilla E."/>
            <person name="Klenk H.-P."/>
            <person name="Eisen J.A."/>
        </authorList>
    </citation>
    <scope>NUCLEOTIDE SEQUENCE [LARGE SCALE GENOMIC DNA]</scope>
    <source>
        <strain evidence="3">ATCC BAA-1237 / DSM 17374 / SPN1</strain>
    </source>
</reference>
<feature type="transmembrane region" description="Helical" evidence="1">
    <location>
        <begin position="78"/>
        <end position="95"/>
    </location>
</feature>
<dbReference type="EMBL" id="CP002659">
    <property type="protein sequence ID" value="AEC01792.1"/>
    <property type="molecule type" value="Genomic_DNA"/>
</dbReference>
<dbReference type="HOGENOM" id="CLU_087211_0_0_12"/>
<feature type="transmembrane region" description="Helical" evidence="1">
    <location>
        <begin position="107"/>
        <end position="129"/>
    </location>
</feature>
<accession>F4GK20</accession>
<keyword evidence="1" id="KW-0472">Membrane</keyword>
<feature type="transmembrane region" description="Helical" evidence="1">
    <location>
        <begin position="216"/>
        <end position="239"/>
    </location>
</feature>
<dbReference type="eggNOG" id="ENOG5032DR0">
    <property type="taxonomic scope" value="Bacteria"/>
</dbReference>
<dbReference type="RefSeq" id="WP_013739188.1">
    <property type="nucleotide sequence ID" value="NC_015436.1"/>
</dbReference>
<organism evidence="2 3">
    <name type="scientific">Parasphaerochaeta coccoides (strain ATCC BAA-1237 / DSM 17374 / SPN1)</name>
    <name type="common">Sphaerochaeta coccoides</name>
    <dbReference type="NCBI Taxonomy" id="760011"/>
    <lineage>
        <taxon>Bacteria</taxon>
        <taxon>Pseudomonadati</taxon>
        <taxon>Spirochaetota</taxon>
        <taxon>Spirochaetia</taxon>
        <taxon>Spirochaetales</taxon>
        <taxon>Sphaerochaetaceae</taxon>
        <taxon>Parasphaerochaeta</taxon>
    </lineage>
</organism>
<feature type="transmembrane region" description="Helical" evidence="1">
    <location>
        <begin position="185"/>
        <end position="204"/>
    </location>
</feature>
<evidence type="ECO:0000313" key="3">
    <source>
        <dbReference type="Proteomes" id="UP000007939"/>
    </source>
</evidence>
<feature type="transmembrane region" description="Helical" evidence="1">
    <location>
        <begin position="149"/>
        <end position="170"/>
    </location>
</feature>
<gene>
    <name evidence="2" type="ordered locus">Spico_0564</name>
</gene>
<evidence type="ECO:0000313" key="2">
    <source>
        <dbReference type="EMBL" id="AEC01792.1"/>
    </source>
</evidence>
<name>F4GK20_PARC1</name>
<sequence length="280" mass="30392">MRTFLKILGVGAITIIFRVLFQLPMQDTGQTVLAPSIFATNGTLPVAFSVYGLILYSMLTALFLLVSPRIMGTGVVKGLKFALSLCAIWSIYLFEPLPHAKSILLDSVAYVLADGVALLVMGALSGLLLGQGKDEAIAEEKRKLPLTKVVPSVVAVAAVFVCGRLLQYVACHIYSSFDTRPLETIMWDVATGLVAAVVMLWWSGRIRKMGRIQSTLVLGCLMFGVNLLLFNFLMPLVLAVDIGDLIVRTGVDTLAVTIGCFCAIPKVTQSEVESTKRRYD</sequence>
<keyword evidence="1" id="KW-1133">Transmembrane helix</keyword>
<feature type="transmembrane region" description="Helical" evidence="1">
    <location>
        <begin position="7"/>
        <end position="25"/>
    </location>
</feature>
<proteinExistence type="predicted"/>
<evidence type="ECO:0000256" key="1">
    <source>
        <dbReference type="SAM" id="Phobius"/>
    </source>
</evidence>
<protein>
    <submittedName>
        <fullName evidence="2">Uncharacterized protein</fullName>
    </submittedName>
</protein>
<dbReference type="Proteomes" id="UP000007939">
    <property type="component" value="Chromosome"/>
</dbReference>
<keyword evidence="3" id="KW-1185">Reference proteome</keyword>
<reference evidence="2 3" key="2">
    <citation type="journal article" date="2012" name="Stand. Genomic Sci.">
        <title>Complete genome sequence of the termite hindgut bacterium Spirochaeta coccoides type strain (SPN1(T)), reclassification in the genus Sphaerochaeta as Sphaerochaeta coccoides comb. nov. and emendations of the family Spirochaetaceae and the genus Sphaerochaeta.</title>
        <authorList>
            <person name="Abt B."/>
            <person name="Han C."/>
            <person name="Scheuner C."/>
            <person name="Lu M."/>
            <person name="Lapidus A."/>
            <person name="Nolan M."/>
            <person name="Lucas S."/>
            <person name="Hammon N."/>
            <person name="Deshpande S."/>
            <person name="Cheng J.F."/>
            <person name="Tapia R."/>
            <person name="Goodwin L.A."/>
            <person name="Pitluck S."/>
            <person name="Liolios K."/>
            <person name="Pagani I."/>
            <person name="Ivanova N."/>
            <person name="Mavromatis K."/>
            <person name="Mikhailova N."/>
            <person name="Huntemann M."/>
            <person name="Pati A."/>
            <person name="Chen A."/>
            <person name="Palaniappan K."/>
            <person name="Land M."/>
            <person name="Hauser L."/>
            <person name="Brambilla E.M."/>
            <person name="Rohde M."/>
            <person name="Spring S."/>
            <person name="Gronow S."/>
            <person name="Goker M."/>
            <person name="Woyke T."/>
            <person name="Bristow J."/>
            <person name="Eisen J.A."/>
            <person name="Markowitz V."/>
            <person name="Hugenholtz P."/>
            <person name="Kyrpides N.C."/>
            <person name="Klenk H.P."/>
            <person name="Detter J.C."/>
        </authorList>
    </citation>
    <scope>NUCLEOTIDE SEQUENCE [LARGE SCALE GENOMIC DNA]</scope>
    <source>
        <strain evidence="3">ATCC BAA-1237 / DSM 17374 / SPN1</strain>
    </source>
</reference>